<sequence length="55" mass="5992">MTSRPNKPVFRHPIVDLKHFDSGKSSKKGFVFSKAADFIGSLAGLATLLKSVFVL</sequence>
<gene>
    <name evidence="1" type="ORF">JCM15548_14561</name>
</gene>
<organism evidence="1 2">
    <name type="scientific">Geofilum rubicundum JCM 15548</name>
    <dbReference type="NCBI Taxonomy" id="1236989"/>
    <lineage>
        <taxon>Bacteria</taxon>
        <taxon>Pseudomonadati</taxon>
        <taxon>Bacteroidota</taxon>
        <taxon>Bacteroidia</taxon>
        <taxon>Marinilabiliales</taxon>
        <taxon>Marinilabiliaceae</taxon>
        <taxon>Geofilum</taxon>
    </lineage>
</organism>
<proteinExistence type="predicted"/>
<dbReference type="AlphaFoldDB" id="A0A0E9LR40"/>
<evidence type="ECO:0000313" key="2">
    <source>
        <dbReference type="Proteomes" id="UP000032900"/>
    </source>
</evidence>
<comment type="caution">
    <text evidence="1">The sequence shown here is derived from an EMBL/GenBank/DDBJ whole genome shotgun (WGS) entry which is preliminary data.</text>
</comment>
<protein>
    <submittedName>
        <fullName evidence="1">Uncharacterized protein</fullName>
    </submittedName>
</protein>
<dbReference type="EMBL" id="BAZW01000089">
    <property type="protein sequence ID" value="GAO27714.1"/>
    <property type="molecule type" value="Genomic_DNA"/>
</dbReference>
<keyword evidence="2" id="KW-1185">Reference proteome</keyword>
<name>A0A0E9LR40_9BACT</name>
<reference evidence="1 2" key="1">
    <citation type="journal article" date="2015" name="Microbes Environ.">
        <title>Distribution and evolution of nitrogen fixation genes in the phylum bacteroidetes.</title>
        <authorList>
            <person name="Inoue J."/>
            <person name="Oshima K."/>
            <person name="Suda W."/>
            <person name="Sakamoto M."/>
            <person name="Iino T."/>
            <person name="Noda S."/>
            <person name="Hongoh Y."/>
            <person name="Hattori M."/>
            <person name="Ohkuma M."/>
        </authorList>
    </citation>
    <scope>NUCLEOTIDE SEQUENCE [LARGE SCALE GENOMIC DNA]</scope>
    <source>
        <strain evidence="1">JCM 15548</strain>
    </source>
</reference>
<accession>A0A0E9LR40</accession>
<evidence type="ECO:0000313" key="1">
    <source>
        <dbReference type="EMBL" id="GAO27714.1"/>
    </source>
</evidence>
<dbReference type="Proteomes" id="UP000032900">
    <property type="component" value="Unassembled WGS sequence"/>
</dbReference>